<dbReference type="Proteomes" id="UP000092461">
    <property type="component" value="Unassembled WGS sequence"/>
</dbReference>
<evidence type="ECO:0000313" key="2">
    <source>
        <dbReference type="Proteomes" id="UP000092461"/>
    </source>
</evidence>
<proteinExistence type="predicted"/>
<keyword evidence="2" id="KW-1185">Reference proteome</keyword>
<evidence type="ECO:0000313" key="1">
    <source>
        <dbReference type="EnsemblMetazoa" id="LLOJ008924-PA"/>
    </source>
</evidence>
<dbReference type="VEuPathDB" id="VectorBase:LLOJ008924"/>
<dbReference type="EMBL" id="AJWK01030435">
    <property type="status" value="NOT_ANNOTATED_CDS"/>
    <property type="molecule type" value="Genomic_DNA"/>
</dbReference>
<protein>
    <submittedName>
        <fullName evidence="1">Uncharacterized protein</fullName>
    </submittedName>
</protein>
<organism evidence="1 2">
    <name type="scientific">Lutzomyia longipalpis</name>
    <name type="common">Sand fly</name>
    <dbReference type="NCBI Taxonomy" id="7200"/>
    <lineage>
        <taxon>Eukaryota</taxon>
        <taxon>Metazoa</taxon>
        <taxon>Ecdysozoa</taxon>
        <taxon>Arthropoda</taxon>
        <taxon>Hexapoda</taxon>
        <taxon>Insecta</taxon>
        <taxon>Pterygota</taxon>
        <taxon>Neoptera</taxon>
        <taxon>Endopterygota</taxon>
        <taxon>Diptera</taxon>
        <taxon>Nematocera</taxon>
        <taxon>Psychodoidea</taxon>
        <taxon>Psychodidae</taxon>
        <taxon>Lutzomyia</taxon>
        <taxon>Lutzomyia</taxon>
    </lineage>
</organism>
<dbReference type="EMBL" id="AJWK01030436">
    <property type="status" value="NOT_ANNOTATED_CDS"/>
    <property type="molecule type" value="Genomic_DNA"/>
</dbReference>
<accession>A0A1B0CVD9</accession>
<reference evidence="1" key="1">
    <citation type="submission" date="2020-05" db="UniProtKB">
        <authorList>
            <consortium name="EnsemblMetazoa"/>
        </authorList>
    </citation>
    <scope>IDENTIFICATION</scope>
    <source>
        <strain evidence="1">Jacobina</strain>
    </source>
</reference>
<dbReference type="EnsemblMetazoa" id="LLOJ008924-RA">
    <property type="protein sequence ID" value="LLOJ008924-PA"/>
    <property type="gene ID" value="LLOJ008924"/>
</dbReference>
<sequence>MTAWRQLYLPEFFLVQILDLLVTFHQVLHLIQHHLDMIRTYKSELQVQEYHQRFTREGYQIIQTGFIIWEMIVAAPSRAAPPTSM</sequence>
<name>A0A1B0CVD9_LUTLO</name>
<dbReference type="AlphaFoldDB" id="A0A1B0CVD9"/>